<dbReference type="NCBIfam" id="NF005089">
    <property type="entry name" value="PRK06522.1-4"/>
    <property type="match status" value="1"/>
</dbReference>
<evidence type="ECO:0000259" key="7">
    <source>
        <dbReference type="Pfam" id="PF02558"/>
    </source>
</evidence>
<dbReference type="PANTHER" id="PTHR21708">
    <property type="entry name" value="PROBABLE 2-DEHYDROPANTOATE 2-REDUCTASE"/>
    <property type="match status" value="1"/>
</dbReference>
<evidence type="ECO:0000313" key="10">
    <source>
        <dbReference type="Proteomes" id="UP001243009"/>
    </source>
</evidence>
<reference evidence="9 10" key="1">
    <citation type="submission" date="2023-08" db="EMBL/GenBank/DDBJ databases">
        <title>The draft genome sequence of Paracraurococcus sp. LOR1-02.</title>
        <authorList>
            <person name="Kingkaew E."/>
            <person name="Tanasupawat S."/>
        </authorList>
    </citation>
    <scope>NUCLEOTIDE SEQUENCE [LARGE SCALE GENOMIC DNA]</scope>
    <source>
        <strain evidence="9 10">LOR1-02</strain>
    </source>
</reference>
<dbReference type="EC" id="1.1.1.169" evidence="2"/>
<comment type="pathway">
    <text evidence="1">Cofactor biosynthesis; (R)-pantothenate biosynthesis; (R)-pantoate from 3-methyl-2-oxobutanoate: step 2/2.</text>
</comment>
<dbReference type="InterPro" id="IPR036291">
    <property type="entry name" value="NAD(P)-bd_dom_sf"/>
</dbReference>
<keyword evidence="9" id="KW-0560">Oxidoreductase</keyword>
<dbReference type="Pfam" id="PF02558">
    <property type="entry name" value="ApbA"/>
    <property type="match status" value="1"/>
</dbReference>
<dbReference type="GO" id="GO:0008677">
    <property type="term" value="F:2-dehydropantoate 2-reductase activity"/>
    <property type="evidence" value="ECO:0007669"/>
    <property type="project" value="UniProtKB-EC"/>
</dbReference>
<dbReference type="InterPro" id="IPR013752">
    <property type="entry name" value="KPA_reductase"/>
</dbReference>
<feature type="domain" description="Ketopantoate reductase C-terminal" evidence="8">
    <location>
        <begin position="195"/>
        <end position="314"/>
    </location>
</feature>
<name>A0ABT9E0C9_9PROT</name>
<evidence type="ECO:0000259" key="8">
    <source>
        <dbReference type="Pfam" id="PF08546"/>
    </source>
</evidence>
<dbReference type="InterPro" id="IPR013332">
    <property type="entry name" value="KPR_N"/>
</dbReference>
<accession>A0ABT9E0C9</accession>
<evidence type="ECO:0000256" key="5">
    <source>
        <dbReference type="ARBA" id="ARBA00032024"/>
    </source>
</evidence>
<keyword evidence="10" id="KW-1185">Reference proteome</keyword>
<dbReference type="EMBL" id="JAUTWS010000012">
    <property type="protein sequence ID" value="MDO9709594.1"/>
    <property type="molecule type" value="Genomic_DNA"/>
</dbReference>
<dbReference type="SUPFAM" id="SSF51735">
    <property type="entry name" value="NAD(P)-binding Rossmann-fold domains"/>
    <property type="match status" value="1"/>
</dbReference>
<dbReference type="Proteomes" id="UP001243009">
    <property type="component" value="Unassembled WGS sequence"/>
</dbReference>
<dbReference type="InterPro" id="IPR013328">
    <property type="entry name" value="6PGD_dom2"/>
</dbReference>
<protein>
    <recommendedName>
        <fullName evidence="3">2-dehydropantoate 2-reductase</fullName>
        <ecNumber evidence="2">1.1.1.169</ecNumber>
    </recommendedName>
    <alternativeName>
        <fullName evidence="5">Ketopantoate reductase</fullName>
    </alternativeName>
</protein>
<organism evidence="9 10">
    <name type="scientific">Paracraurococcus lichenis</name>
    <dbReference type="NCBI Taxonomy" id="3064888"/>
    <lineage>
        <taxon>Bacteria</taxon>
        <taxon>Pseudomonadati</taxon>
        <taxon>Pseudomonadota</taxon>
        <taxon>Alphaproteobacteria</taxon>
        <taxon>Acetobacterales</taxon>
        <taxon>Roseomonadaceae</taxon>
        <taxon>Paracraurococcus</taxon>
    </lineage>
</organism>
<proteinExistence type="predicted"/>
<evidence type="ECO:0000313" key="9">
    <source>
        <dbReference type="EMBL" id="MDO9709594.1"/>
    </source>
</evidence>
<comment type="catalytic activity">
    <reaction evidence="6">
        <text>(R)-pantoate + NADP(+) = 2-dehydropantoate + NADPH + H(+)</text>
        <dbReference type="Rhea" id="RHEA:16233"/>
        <dbReference type="ChEBI" id="CHEBI:11561"/>
        <dbReference type="ChEBI" id="CHEBI:15378"/>
        <dbReference type="ChEBI" id="CHEBI:15980"/>
        <dbReference type="ChEBI" id="CHEBI:57783"/>
        <dbReference type="ChEBI" id="CHEBI:58349"/>
        <dbReference type="EC" id="1.1.1.169"/>
    </reaction>
</comment>
<dbReference type="SUPFAM" id="SSF48179">
    <property type="entry name" value="6-phosphogluconate dehydrogenase C-terminal domain-like"/>
    <property type="match status" value="1"/>
</dbReference>
<sequence length="331" mass="34051">MRICVYGAGAIGGHIAARLAKGGAEVSVVARGPHLQAMQAQGLTVEAADGLLHCRPRASANPAELGPQDAVIVTVKAPALASVAAGIAPLLRPDTAVAFVMNGIPWWYWDGTPEAGRRLPLLDPGDAVRQAVGIGRTLGGVVYSAATVTRPGHVQALAPDNRVVLGEVDGAITPRLQALAAAIAAGGMGGIAVPDIRAAVWLKLLGNMMTGPLCLLARSSMRDTLADPVLRQAAVAAAREVMAIAAAHGHPVTGQAPEERIARSARIAHRPSILQDLEAGRPMEIDALFAVPLRMAREAGVPTPVLDLTVALATRVAIAAGLHRPPEGEMP</sequence>
<dbReference type="Gene3D" id="1.10.1040.10">
    <property type="entry name" value="N-(1-d-carboxylethyl)-l-norvaline Dehydrogenase, domain 2"/>
    <property type="match status" value="1"/>
</dbReference>
<dbReference type="PANTHER" id="PTHR21708:SF45">
    <property type="entry name" value="2-DEHYDROPANTOATE 2-REDUCTASE"/>
    <property type="match status" value="1"/>
</dbReference>
<evidence type="ECO:0000256" key="2">
    <source>
        <dbReference type="ARBA" id="ARBA00013014"/>
    </source>
</evidence>
<comment type="caution">
    <text evidence="9">The sequence shown here is derived from an EMBL/GenBank/DDBJ whole genome shotgun (WGS) entry which is preliminary data.</text>
</comment>
<keyword evidence="4" id="KW-0566">Pantothenate biosynthesis</keyword>
<feature type="domain" description="Ketopantoate reductase N-terminal" evidence="7">
    <location>
        <begin position="3"/>
        <end position="169"/>
    </location>
</feature>
<gene>
    <name evidence="9" type="ORF">Q7A36_14675</name>
</gene>
<dbReference type="Pfam" id="PF08546">
    <property type="entry name" value="ApbA_C"/>
    <property type="match status" value="1"/>
</dbReference>
<dbReference type="InterPro" id="IPR008927">
    <property type="entry name" value="6-PGluconate_DH-like_C_sf"/>
</dbReference>
<evidence type="ECO:0000256" key="6">
    <source>
        <dbReference type="ARBA" id="ARBA00048793"/>
    </source>
</evidence>
<evidence type="ECO:0000256" key="1">
    <source>
        <dbReference type="ARBA" id="ARBA00004994"/>
    </source>
</evidence>
<dbReference type="Gene3D" id="3.40.50.720">
    <property type="entry name" value="NAD(P)-binding Rossmann-like Domain"/>
    <property type="match status" value="1"/>
</dbReference>
<evidence type="ECO:0000256" key="4">
    <source>
        <dbReference type="ARBA" id="ARBA00022655"/>
    </source>
</evidence>
<dbReference type="RefSeq" id="WP_305104461.1">
    <property type="nucleotide sequence ID" value="NZ_JAUTWS010000012.1"/>
</dbReference>
<evidence type="ECO:0000256" key="3">
    <source>
        <dbReference type="ARBA" id="ARBA00019465"/>
    </source>
</evidence>
<dbReference type="InterPro" id="IPR051402">
    <property type="entry name" value="KPR-Related"/>
</dbReference>